<dbReference type="InterPro" id="IPR036390">
    <property type="entry name" value="WH_DNA-bd_sf"/>
</dbReference>
<dbReference type="InterPro" id="IPR039422">
    <property type="entry name" value="MarR/SlyA-like"/>
</dbReference>
<dbReference type="SUPFAM" id="SSF46785">
    <property type="entry name" value="Winged helix' DNA-binding domain"/>
    <property type="match status" value="1"/>
</dbReference>
<comment type="subcellular location">
    <subcellularLocation>
        <location evidence="1">Cytoplasm</location>
    </subcellularLocation>
</comment>
<dbReference type="EMBL" id="QXJM01000025">
    <property type="protein sequence ID" value="RIE04584.1"/>
    <property type="molecule type" value="Genomic_DNA"/>
</dbReference>
<keyword evidence="4" id="KW-0238">DNA-binding</keyword>
<evidence type="ECO:0000256" key="4">
    <source>
        <dbReference type="ARBA" id="ARBA00023125"/>
    </source>
</evidence>
<keyword evidence="5" id="KW-0804">Transcription</keyword>
<evidence type="ECO:0000256" key="5">
    <source>
        <dbReference type="ARBA" id="ARBA00023163"/>
    </source>
</evidence>
<dbReference type="GO" id="GO:0003677">
    <property type="term" value="F:DNA binding"/>
    <property type="evidence" value="ECO:0007669"/>
    <property type="project" value="UniProtKB-KW"/>
</dbReference>
<protein>
    <submittedName>
        <fullName evidence="7">MarR family transcriptional regulator</fullName>
    </submittedName>
</protein>
<dbReference type="GO" id="GO:0003700">
    <property type="term" value="F:DNA-binding transcription factor activity"/>
    <property type="evidence" value="ECO:0007669"/>
    <property type="project" value="InterPro"/>
</dbReference>
<evidence type="ECO:0000313" key="7">
    <source>
        <dbReference type="EMBL" id="RIE04584.1"/>
    </source>
</evidence>
<dbReference type="InterPro" id="IPR036388">
    <property type="entry name" value="WH-like_DNA-bd_sf"/>
</dbReference>
<dbReference type="Proteomes" id="UP000266340">
    <property type="component" value="Unassembled WGS sequence"/>
</dbReference>
<evidence type="ECO:0000259" key="6">
    <source>
        <dbReference type="PROSITE" id="PS50995"/>
    </source>
</evidence>
<gene>
    <name evidence="7" type="ORF">D3H35_05545</name>
</gene>
<keyword evidence="3" id="KW-0805">Transcription regulation</keyword>
<proteinExistence type="predicted"/>
<dbReference type="InterPro" id="IPR000835">
    <property type="entry name" value="HTH_MarR-typ"/>
</dbReference>
<dbReference type="OrthoDB" id="9806864at2"/>
<sequence length="157" mass="18089">MDELERDRVMRLDNQICFAIYACSREINKLYYPLLKEINLTYTQYITMLALWEKDRVSVKELGTRLYLDSGTLTPLLKKLEQMGFVTRVRDKNDERIVLIELTEAGAALKESAAAIPEKLFCNSGLSSDEALAALRQTTDLLHKLQHQYDKEENSNV</sequence>
<dbReference type="PANTHER" id="PTHR33164">
    <property type="entry name" value="TRANSCRIPTIONAL REGULATOR, MARR FAMILY"/>
    <property type="match status" value="1"/>
</dbReference>
<dbReference type="Gene3D" id="1.10.10.10">
    <property type="entry name" value="Winged helix-like DNA-binding domain superfamily/Winged helix DNA-binding domain"/>
    <property type="match status" value="1"/>
</dbReference>
<dbReference type="AlphaFoldDB" id="A0A398D089"/>
<evidence type="ECO:0000313" key="8">
    <source>
        <dbReference type="Proteomes" id="UP000266340"/>
    </source>
</evidence>
<dbReference type="Pfam" id="PF22381">
    <property type="entry name" value="Staph_reg_Sar_Rot"/>
    <property type="match status" value="1"/>
</dbReference>
<evidence type="ECO:0000256" key="2">
    <source>
        <dbReference type="ARBA" id="ARBA00022490"/>
    </source>
</evidence>
<dbReference type="FunFam" id="1.10.10.10:FF:000163">
    <property type="entry name" value="MarR family transcriptional regulator"/>
    <property type="match status" value="1"/>
</dbReference>
<dbReference type="PRINTS" id="PR00598">
    <property type="entry name" value="HTHMARR"/>
</dbReference>
<dbReference type="InterPro" id="IPR055166">
    <property type="entry name" value="Transc_reg_Sar_Rot_HTH"/>
</dbReference>
<comment type="caution">
    <text evidence="7">The sequence shown here is derived from an EMBL/GenBank/DDBJ whole genome shotgun (WGS) entry which is preliminary data.</text>
</comment>
<accession>A0A398D089</accession>
<dbReference type="GO" id="GO:0005737">
    <property type="term" value="C:cytoplasm"/>
    <property type="evidence" value="ECO:0007669"/>
    <property type="project" value="UniProtKB-SubCell"/>
</dbReference>
<feature type="domain" description="HTH marR-type" evidence="6">
    <location>
        <begin position="13"/>
        <end position="147"/>
    </location>
</feature>
<dbReference type="GO" id="GO:0006950">
    <property type="term" value="P:response to stress"/>
    <property type="evidence" value="ECO:0007669"/>
    <property type="project" value="TreeGrafter"/>
</dbReference>
<dbReference type="SMART" id="SM00347">
    <property type="entry name" value="HTH_MARR"/>
    <property type="match status" value="1"/>
</dbReference>
<name>A0A398D089_9BACL</name>
<reference evidence="7 8" key="1">
    <citation type="submission" date="2018-09" db="EMBL/GenBank/DDBJ databases">
        <title>Cohnella cavernae sp. nov., isolated from a karst cave.</title>
        <authorList>
            <person name="Zhu H."/>
        </authorList>
    </citation>
    <scope>NUCLEOTIDE SEQUENCE [LARGE SCALE GENOMIC DNA]</scope>
    <source>
        <strain evidence="7 8">K2E09-144</strain>
    </source>
</reference>
<keyword evidence="2" id="KW-0963">Cytoplasm</keyword>
<dbReference type="PROSITE" id="PS50995">
    <property type="entry name" value="HTH_MARR_2"/>
    <property type="match status" value="1"/>
</dbReference>
<organism evidence="7 8">
    <name type="scientific">Cohnella faecalis</name>
    <dbReference type="NCBI Taxonomy" id="2315694"/>
    <lineage>
        <taxon>Bacteria</taxon>
        <taxon>Bacillati</taxon>
        <taxon>Bacillota</taxon>
        <taxon>Bacilli</taxon>
        <taxon>Bacillales</taxon>
        <taxon>Paenibacillaceae</taxon>
        <taxon>Cohnella</taxon>
    </lineage>
</organism>
<dbReference type="PANTHER" id="PTHR33164:SF5">
    <property type="entry name" value="ORGANIC HYDROPEROXIDE RESISTANCE TRANSCRIPTIONAL REGULATOR"/>
    <property type="match status" value="1"/>
</dbReference>
<evidence type="ECO:0000256" key="1">
    <source>
        <dbReference type="ARBA" id="ARBA00004496"/>
    </source>
</evidence>
<evidence type="ECO:0000256" key="3">
    <source>
        <dbReference type="ARBA" id="ARBA00023015"/>
    </source>
</evidence>
<keyword evidence="8" id="KW-1185">Reference proteome</keyword>